<dbReference type="InterPro" id="IPR036242">
    <property type="entry name" value="Agglutinin_dom_sf"/>
</dbReference>
<dbReference type="AlphaFoldDB" id="A0A097PIE5"/>
<dbReference type="SMART" id="SM00791">
    <property type="entry name" value="Agglutinin"/>
    <property type="match status" value="1"/>
</dbReference>
<dbReference type="SUPFAM" id="SSF50382">
    <property type="entry name" value="Agglutinin"/>
    <property type="match status" value="2"/>
</dbReference>
<sequence>MSQRLPRFVVFYSKSAAKYLTYQSGQELGMQSGKVSSPLSKFEVVPSMVDSSKVHLRSCYNNKYLRQKNSKEILIIAAADKAEEQNQTLWSSTLFQPEFVADGSVRLLHVYSKQYLEWYSYGHGHQDSLILVDSKYPNPNNNVFQPIDWESLVTLPRRLSFKGDNWWYLGLSGTGTLLQFETQDQGHKSVVNEIVYLPDGTFRIKNVSLGAFWKINAQTGFISADDKSTTPTPESLFSAVKANESSIALRSLGNNKLCKRFTILKNVINGLNAMESEITQYARLMLTELVASRSITNIDFHANDGWVYSETTNVVLNPGQDVINHTTKPQTLEVNIPYYDVKTSKYCTGTAQTLKQLGPVFEIHPKETAHVSDSRMIEIIPSSLEPPSYVSGETKSKESWTFKSHQIVLKPMTKVTLKLFANSIACDVPFTYTQHDVLDEATKQVEIRVMDDGVYTGTNYINVTVDASPPEPIFH</sequence>
<reference evidence="2" key="1">
    <citation type="journal article" date="2015" name="Plant Mol. Biol. Rep.">
        <title>The Amaranthin-Like Lectin (LuALL) Genes of Flax: a Unique Gene Family with Members Inducible by Defence Hormones.</title>
        <authorList>
            <person name="Faruque K."/>
            <person name="Begam R."/>
            <person name="Deyholos M.K."/>
        </authorList>
    </citation>
    <scope>NUCLEOTIDE SEQUENCE</scope>
</reference>
<dbReference type="Gene3D" id="2.80.10.50">
    <property type="match status" value="2"/>
</dbReference>
<dbReference type="PANTHER" id="PTHR39244:SF5">
    <property type="entry name" value="NATTERIN-3-LIKE"/>
    <property type="match status" value="1"/>
</dbReference>
<gene>
    <name evidence="2" type="primary">ALL17</name>
</gene>
<accession>A0A097PIE5</accession>
<proteinExistence type="predicted"/>
<dbReference type="PANTHER" id="PTHR39244">
    <property type="entry name" value="NATTERIN-4"/>
    <property type="match status" value="1"/>
</dbReference>
<protein>
    <submittedName>
        <fullName evidence="2">Amaranthin-like lectin</fullName>
    </submittedName>
</protein>
<feature type="domain" description="Agglutinin" evidence="1">
    <location>
        <begin position="153"/>
        <end position="288"/>
    </location>
</feature>
<dbReference type="GO" id="GO:0030246">
    <property type="term" value="F:carbohydrate binding"/>
    <property type="evidence" value="ECO:0007669"/>
    <property type="project" value="UniProtKB-KW"/>
</dbReference>
<dbReference type="InterPro" id="IPR053237">
    <property type="entry name" value="Natterin_C"/>
</dbReference>
<organism evidence="2">
    <name type="scientific">Linum usitatissimum</name>
    <name type="common">Flax</name>
    <name type="synonym">Linum humile</name>
    <dbReference type="NCBI Taxonomy" id="4006"/>
    <lineage>
        <taxon>Eukaryota</taxon>
        <taxon>Viridiplantae</taxon>
        <taxon>Streptophyta</taxon>
        <taxon>Embryophyta</taxon>
        <taxon>Tracheophyta</taxon>
        <taxon>Spermatophyta</taxon>
        <taxon>Magnoliopsida</taxon>
        <taxon>eudicotyledons</taxon>
        <taxon>Gunneridae</taxon>
        <taxon>Pentapetalae</taxon>
        <taxon>rosids</taxon>
        <taxon>fabids</taxon>
        <taxon>Malpighiales</taxon>
        <taxon>Linaceae</taxon>
        <taxon>Linum</taxon>
    </lineage>
</organism>
<dbReference type="InterPro" id="IPR008998">
    <property type="entry name" value="Agglutinin"/>
</dbReference>
<evidence type="ECO:0000259" key="1">
    <source>
        <dbReference type="SMART" id="SM00791"/>
    </source>
</evidence>
<name>A0A097PIE5_LINUS</name>
<dbReference type="EMBL" id="KM214197">
    <property type="protein sequence ID" value="AIU47288.1"/>
    <property type="molecule type" value="Genomic_DNA"/>
</dbReference>
<dbReference type="Pfam" id="PF07468">
    <property type="entry name" value="Agglutinin"/>
    <property type="match status" value="1"/>
</dbReference>
<keyword evidence="2" id="KW-0430">Lectin</keyword>
<dbReference type="Gene3D" id="2.170.15.10">
    <property type="entry name" value="Proaerolysin, chain A, domain 3"/>
    <property type="match status" value="1"/>
</dbReference>
<evidence type="ECO:0000313" key="2">
    <source>
        <dbReference type="EMBL" id="AIU47288.1"/>
    </source>
</evidence>